<dbReference type="RefSeq" id="WP_114844885.1">
    <property type="nucleotide sequence ID" value="NZ_JBHSPE010000008.1"/>
</dbReference>
<gene>
    <name evidence="2" type="ORF">DVJ77_07530</name>
</gene>
<dbReference type="Proteomes" id="UP000253782">
    <property type="component" value="Unassembled WGS sequence"/>
</dbReference>
<keyword evidence="3" id="KW-1185">Reference proteome</keyword>
<reference evidence="2 3" key="1">
    <citation type="submission" date="2018-07" db="EMBL/GenBank/DDBJ databases">
        <title>Dyella tabacisoli L4-6T, whole genome shotgun sequence.</title>
        <authorList>
            <person name="Zhou X.-K."/>
            <person name="Li W.-J."/>
            <person name="Duan Y.-Q."/>
        </authorList>
    </citation>
    <scope>NUCLEOTIDE SEQUENCE [LARGE SCALE GENOMIC DNA]</scope>
    <source>
        <strain evidence="2 3">L4-6</strain>
    </source>
</reference>
<evidence type="ECO:0000313" key="3">
    <source>
        <dbReference type="Proteomes" id="UP000253782"/>
    </source>
</evidence>
<comment type="caution">
    <text evidence="2">The sequence shown here is derived from an EMBL/GenBank/DDBJ whole genome shotgun (WGS) entry which is preliminary data.</text>
</comment>
<sequence length="89" mass="10124">MIKSDDWMKFVLSITTDRPWVDNEATKEIARLVAQEDIARVVYSLFGAGSVSFLTESNRDLNMNSPLDLIKSEDGGDLIRQFLMSNPWL</sequence>
<dbReference type="EMBL" id="QQAH01000006">
    <property type="protein sequence ID" value="RDD82265.1"/>
    <property type="molecule type" value="Genomic_DNA"/>
</dbReference>
<proteinExistence type="predicted"/>
<name>A0A369UQD8_9GAMM</name>
<dbReference type="AlphaFoldDB" id="A0A369UQD8"/>
<protein>
    <submittedName>
        <fullName evidence="2">DUF2384 domain-containing protein</fullName>
    </submittedName>
</protein>
<feature type="domain" description="Antitoxin Xre/MbcA/ParS-like toxin-binding" evidence="1">
    <location>
        <begin position="49"/>
        <end position="84"/>
    </location>
</feature>
<dbReference type="InterPro" id="IPR024467">
    <property type="entry name" value="Xre/MbcA/ParS-like_toxin-bd"/>
</dbReference>
<dbReference type="Pfam" id="PF09722">
    <property type="entry name" value="Xre_MbcA_ParS_C"/>
    <property type="match status" value="1"/>
</dbReference>
<accession>A0A369UQD8</accession>
<evidence type="ECO:0000313" key="2">
    <source>
        <dbReference type="EMBL" id="RDD82265.1"/>
    </source>
</evidence>
<organism evidence="2 3">
    <name type="scientific">Dyella tabacisoli</name>
    <dbReference type="NCBI Taxonomy" id="2282381"/>
    <lineage>
        <taxon>Bacteria</taxon>
        <taxon>Pseudomonadati</taxon>
        <taxon>Pseudomonadota</taxon>
        <taxon>Gammaproteobacteria</taxon>
        <taxon>Lysobacterales</taxon>
        <taxon>Rhodanobacteraceae</taxon>
        <taxon>Dyella</taxon>
    </lineage>
</organism>
<evidence type="ECO:0000259" key="1">
    <source>
        <dbReference type="Pfam" id="PF09722"/>
    </source>
</evidence>